<gene>
    <name evidence="8" type="ORF">PYTT_1954</name>
</gene>
<dbReference type="Pfam" id="PF03601">
    <property type="entry name" value="Cons_hypoth698"/>
    <property type="match status" value="1"/>
</dbReference>
<evidence type="ECO:0000256" key="4">
    <source>
        <dbReference type="ARBA" id="ARBA00022692"/>
    </source>
</evidence>
<feature type="transmembrane region" description="Helical" evidence="7">
    <location>
        <begin position="7"/>
        <end position="38"/>
    </location>
</feature>
<dbReference type="RefSeq" id="WP_067777915.1">
    <property type="nucleotide sequence ID" value="NZ_LIGX01000041.1"/>
</dbReference>
<proteinExistence type="inferred from homology"/>
<evidence type="ECO:0000256" key="5">
    <source>
        <dbReference type="ARBA" id="ARBA00022989"/>
    </source>
</evidence>
<comment type="subcellular location">
    <subcellularLocation>
        <location evidence="1">Cell membrane</location>
        <topology evidence="1">Multi-pass membrane protein</topology>
    </subcellularLocation>
</comment>
<dbReference type="PATRIC" id="fig|1679444.3.peg.1933"/>
<keyword evidence="4 7" id="KW-0812">Transmembrane</keyword>
<protein>
    <recommendedName>
        <fullName evidence="10">Sulfate exporter family transporter</fullName>
    </recommendedName>
</protein>
<dbReference type="OrthoDB" id="9811391at2"/>
<keyword evidence="5 7" id="KW-1133">Transmembrane helix</keyword>
<keyword evidence="9" id="KW-1185">Reference proteome</keyword>
<evidence type="ECO:0000256" key="2">
    <source>
        <dbReference type="ARBA" id="ARBA00007977"/>
    </source>
</evidence>
<evidence type="ECO:0000313" key="8">
    <source>
        <dbReference type="EMBL" id="SEH94478.1"/>
    </source>
</evidence>
<dbReference type="KEGG" id="agl:PYTT_1954"/>
<keyword evidence="3" id="KW-1003">Cell membrane</keyword>
<feature type="transmembrane region" description="Helical" evidence="7">
    <location>
        <begin position="105"/>
        <end position="124"/>
    </location>
</feature>
<dbReference type="PANTHER" id="PTHR30106">
    <property type="entry name" value="INNER MEMBRANE PROTEIN YEIH-RELATED"/>
    <property type="match status" value="1"/>
</dbReference>
<organism evidence="8 9">
    <name type="scientific">Akkermansia glycaniphila</name>
    <dbReference type="NCBI Taxonomy" id="1679444"/>
    <lineage>
        <taxon>Bacteria</taxon>
        <taxon>Pseudomonadati</taxon>
        <taxon>Verrucomicrobiota</taxon>
        <taxon>Verrucomicrobiia</taxon>
        <taxon>Verrucomicrobiales</taxon>
        <taxon>Akkermansiaceae</taxon>
        <taxon>Akkermansia</taxon>
    </lineage>
</organism>
<evidence type="ECO:0000256" key="1">
    <source>
        <dbReference type="ARBA" id="ARBA00004651"/>
    </source>
</evidence>
<feature type="transmembrane region" description="Helical" evidence="7">
    <location>
        <begin position="79"/>
        <end position="99"/>
    </location>
</feature>
<dbReference type="EMBL" id="LT629973">
    <property type="protein sequence ID" value="SEH94478.1"/>
    <property type="molecule type" value="Genomic_DNA"/>
</dbReference>
<feature type="transmembrane region" description="Helical" evidence="7">
    <location>
        <begin position="288"/>
        <end position="311"/>
    </location>
</feature>
<sequence>MKNIIFYVFLAAALLATVMGWGDACILLIAGIFVALTVGNPVSSLTANGAKYLLQASVVLMGFKYDIHSMLAVGSQGVFLSIFSIALVLTCGTLFSRWLKVRYEVGALVSCGTSICGGSAIAAIGGVMKSDNKDMAVSLGTIFLLNAVALLIFPVMGHSLHMSEQIFGYWSGIAIQDTSSVAGAAQSYGGATLAYAIPVKLARALWIIPLAMCVGWFHRRRSESLGAEAGSFSIPWFIFLFIIASAVKTWIPSGEHLYAHGADLGVKALVFTLYLIGLGMSYHALKSVGWRALVLGVLLWIVLGISSLIWLTVSPPA</sequence>
<dbReference type="Proteomes" id="UP000176204">
    <property type="component" value="Chromosome I"/>
</dbReference>
<reference evidence="9" key="1">
    <citation type="submission" date="2016-09" db="EMBL/GenBank/DDBJ databases">
        <authorList>
            <person name="Koehorst J."/>
        </authorList>
    </citation>
    <scope>NUCLEOTIDE SEQUENCE [LARGE SCALE GENOMIC DNA]</scope>
</reference>
<dbReference type="GO" id="GO:0005886">
    <property type="term" value="C:plasma membrane"/>
    <property type="evidence" value="ECO:0007669"/>
    <property type="project" value="UniProtKB-SubCell"/>
</dbReference>
<name>A0A1C7P993_9BACT</name>
<dbReference type="PANTHER" id="PTHR30106:SF1">
    <property type="entry name" value="UPF0324 MEMBRANE PROTEIN FN0533"/>
    <property type="match status" value="1"/>
</dbReference>
<dbReference type="STRING" id="1679444.PYTT_1954"/>
<dbReference type="AlphaFoldDB" id="A0A1C7P993"/>
<feature type="transmembrane region" description="Helical" evidence="7">
    <location>
        <begin position="193"/>
        <end position="217"/>
    </location>
</feature>
<evidence type="ECO:0000256" key="6">
    <source>
        <dbReference type="ARBA" id="ARBA00023136"/>
    </source>
</evidence>
<comment type="similarity">
    <text evidence="2">Belongs to the UPF0324 family.</text>
</comment>
<keyword evidence="6 7" id="KW-0472">Membrane</keyword>
<feature type="transmembrane region" description="Helical" evidence="7">
    <location>
        <begin position="136"/>
        <end position="156"/>
    </location>
</feature>
<accession>A0A1C7P993</accession>
<feature type="transmembrane region" description="Helical" evidence="7">
    <location>
        <begin position="229"/>
        <end position="251"/>
    </location>
</feature>
<evidence type="ECO:0000313" key="9">
    <source>
        <dbReference type="Proteomes" id="UP000176204"/>
    </source>
</evidence>
<evidence type="ECO:0000256" key="7">
    <source>
        <dbReference type="SAM" id="Phobius"/>
    </source>
</evidence>
<evidence type="ECO:0000256" key="3">
    <source>
        <dbReference type="ARBA" id="ARBA00022475"/>
    </source>
</evidence>
<dbReference type="InterPro" id="IPR018383">
    <property type="entry name" value="UPF0324_pro"/>
</dbReference>
<evidence type="ECO:0008006" key="10">
    <source>
        <dbReference type="Google" id="ProtNLM"/>
    </source>
</evidence>